<dbReference type="OrthoDB" id="9775607at2"/>
<keyword evidence="1 4" id="KW-0862">Zinc</keyword>
<dbReference type="PIRSF" id="PIRSF001238">
    <property type="entry name" value="IadA"/>
    <property type="match status" value="1"/>
</dbReference>
<comment type="subcellular location">
    <subcellularLocation>
        <location evidence="1">Cytoplasm</location>
    </subcellularLocation>
</comment>
<protein>
    <recommendedName>
        <fullName evidence="1">Isoaspartyl dipeptidase</fullName>
        <ecNumber evidence="1">3.4.19.-</ecNumber>
    </recommendedName>
</protein>
<comment type="PTM">
    <text evidence="5">Carbamylation allows a single lysine to coordinate two zinc ions.</text>
</comment>
<dbReference type="InterPro" id="IPR006680">
    <property type="entry name" value="Amidohydro-rel"/>
</dbReference>
<comment type="cofactor">
    <cofactor evidence="1 4">
        <name>Zn(2+)</name>
        <dbReference type="ChEBI" id="CHEBI:29105"/>
    </cofactor>
    <text evidence="1 4">Binds 2 Zn(2+) ions per subunit.</text>
</comment>
<dbReference type="GO" id="GO:0005737">
    <property type="term" value="C:cytoplasm"/>
    <property type="evidence" value="ECO:0007669"/>
    <property type="project" value="UniProtKB-SubCell"/>
</dbReference>
<dbReference type="NCBIfam" id="TIGR01975">
    <property type="entry name" value="isoAsp_dipep"/>
    <property type="match status" value="1"/>
</dbReference>
<feature type="binding site" evidence="4">
    <location>
        <position position="66"/>
    </location>
    <ligand>
        <name>Zn(2+)</name>
        <dbReference type="ChEBI" id="CHEBI:29105"/>
        <label>1</label>
        <note>catalytic</note>
    </ligand>
</feature>
<proteinExistence type="inferred from homology"/>
<keyword evidence="1 4" id="KW-0479">Metal-binding</keyword>
<evidence type="ECO:0000313" key="7">
    <source>
        <dbReference type="EMBL" id="TDY60840.1"/>
    </source>
</evidence>
<evidence type="ECO:0000313" key="8">
    <source>
        <dbReference type="Proteomes" id="UP000295066"/>
    </source>
</evidence>
<dbReference type="InterPro" id="IPR032466">
    <property type="entry name" value="Metal_Hydrolase"/>
</dbReference>
<feature type="binding site" evidence="3">
    <location>
        <begin position="73"/>
        <end position="75"/>
    </location>
    <ligand>
        <name>substrate</name>
    </ligand>
</feature>
<feature type="binding site" evidence="4">
    <location>
        <position position="199"/>
    </location>
    <ligand>
        <name>Zn(2+)</name>
        <dbReference type="ChEBI" id="CHEBI:29105"/>
        <label>2</label>
        <note>catalytic</note>
    </ligand>
</feature>
<keyword evidence="1" id="KW-0378">Hydrolase</keyword>
<keyword evidence="1" id="KW-0482">Metalloprotease</keyword>
<dbReference type="EMBL" id="SORI01000007">
    <property type="protein sequence ID" value="TDY60840.1"/>
    <property type="molecule type" value="Genomic_DNA"/>
</dbReference>
<feature type="binding site" evidence="4">
    <location>
        <position position="287"/>
    </location>
    <ligand>
        <name>Zn(2+)</name>
        <dbReference type="ChEBI" id="CHEBI:29105"/>
        <label>1</label>
        <note>catalytic</note>
    </ligand>
</feature>
<feature type="modified residue" description="N6-carboxylysine" evidence="5">
    <location>
        <position position="160"/>
    </location>
</feature>
<evidence type="ECO:0000256" key="5">
    <source>
        <dbReference type="PIRSR" id="PIRSR001238-50"/>
    </source>
</evidence>
<dbReference type="GO" id="GO:0016810">
    <property type="term" value="F:hydrolase activity, acting on carbon-nitrogen (but not peptide) bonds"/>
    <property type="evidence" value="ECO:0007669"/>
    <property type="project" value="InterPro"/>
</dbReference>
<dbReference type="PANTHER" id="PTHR11647:SF1">
    <property type="entry name" value="COLLAPSIN RESPONSE MEDIATOR PROTEIN"/>
    <property type="match status" value="1"/>
</dbReference>
<dbReference type="Gene3D" id="3.20.20.140">
    <property type="entry name" value="Metal-dependent hydrolases"/>
    <property type="match status" value="1"/>
</dbReference>
<dbReference type="GO" id="GO:0008237">
    <property type="term" value="F:metallopeptidase activity"/>
    <property type="evidence" value="ECO:0007669"/>
    <property type="project" value="UniProtKB-KW"/>
</dbReference>
<feature type="binding site" description="via carbamate group" evidence="4">
    <location>
        <position position="160"/>
    </location>
    <ligand>
        <name>Zn(2+)</name>
        <dbReference type="ChEBI" id="CHEBI:29105"/>
        <label>1</label>
        <note>catalytic</note>
    </ligand>
</feature>
<feature type="binding site" evidence="4">
    <location>
        <position position="228"/>
    </location>
    <ligand>
        <name>Zn(2+)</name>
        <dbReference type="ChEBI" id="CHEBI:29105"/>
        <label>2</label>
        <note>catalytic</note>
    </ligand>
</feature>
<evidence type="ECO:0000256" key="4">
    <source>
        <dbReference type="PIRSR" id="PIRSR001238-3"/>
    </source>
</evidence>
<evidence type="ECO:0000259" key="6">
    <source>
        <dbReference type="Pfam" id="PF01979"/>
    </source>
</evidence>
<comment type="similarity">
    <text evidence="1">Belongs to the peptidase M38 family.</text>
</comment>
<reference evidence="7 8" key="1">
    <citation type="submission" date="2019-03" db="EMBL/GenBank/DDBJ databases">
        <title>Genomic Encyclopedia of Type Strains, Phase IV (KMG-IV): sequencing the most valuable type-strain genomes for metagenomic binning, comparative biology and taxonomic classification.</title>
        <authorList>
            <person name="Goeker M."/>
        </authorList>
    </citation>
    <scope>NUCLEOTIDE SEQUENCE [LARGE SCALE GENOMIC DNA]</scope>
    <source>
        <strain evidence="7 8">DSM 25964</strain>
    </source>
</reference>
<feature type="active site" description="Proton acceptor" evidence="2">
    <location>
        <position position="287"/>
    </location>
</feature>
<dbReference type="EC" id="3.4.19.-" evidence="1"/>
<gene>
    <name evidence="7" type="ORF">C8D99_10747</name>
</gene>
<feature type="binding site" description="via carbamate group" evidence="4">
    <location>
        <position position="160"/>
    </location>
    <ligand>
        <name>Zn(2+)</name>
        <dbReference type="ChEBI" id="CHEBI:29105"/>
        <label>2</label>
        <note>catalytic</note>
    </ligand>
</feature>
<feature type="domain" description="Amidohydrolase-related" evidence="6">
    <location>
        <begin position="269"/>
        <end position="366"/>
    </location>
</feature>
<feature type="binding site" evidence="4">
    <location>
        <position position="68"/>
    </location>
    <ligand>
        <name>Zn(2+)</name>
        <dbReference type="ChEBI" id="CHEBI:29105"/>
        <label>1</label>
        <note>catalytic</note>
    </ligand>
</feature>
<dbReference type="InterPro" id="IPR050378">
    <property type="entry name" value="Metallo-dep_Hydrolases_sf"/>
</dbReference>
<evidence type="ECO:0000256" key="2">
    <source>
        <dbReference type="PIRSR" id="PIRSR001238-1"/>
    </source>
</evidence>
<comment type="PTM">
    <text evidence="1">Carboxylation allows a single lysine to coordinate two zinc ions.</text>
</comment>
<feature type="binding site" evidence="3">
    <location>
        <position position="104"/>
    </location>
    <ligand>
        <name>substrate</name>
    </ligand>
</feature>
<dbReference type="GO" id="GO:0008798">
    <property type="term" value="F:beta-aspartyl-peptidase activity"/>
    <property type="evidence" value="ECO:0007669"/>
    <property type="project" value="InterPro"/>
</dbReference>
<comment type="function">
    <text evidence="1">Catalyzes the hydrolytic cleavage of a subset of L-isoaspartyl (L-beta-aspartyl) dipeptides. Used to degrade proteins damaged by L-isoaspartyl residues formation.</text>
</comment>
<dbReference type="Proteomes" id="UP000295066">
    <property type="component" value="Unassembled WGS sequence"/>
</dbReference>
<dbReference type="SUPFAM" id="SSF51556">
    <property type="entry name" value="Metallo-dependent hydrolases"/>
    <property type="match status" value="1"/>
</dbReference>
<evidence type="ECO:0000256" key="1">
    <source>
        <dbReference type="PIRNR" id="PIRNR001238"/>
    </source>
</evidence>
<name>A0A4R8M672_9BACT</name>
<dbReference type="GO" id="GO:0006508">
    <property type="term" value="P:proteolysis"/>
    <property type="evidence" value="ECO:0007669"/>
    <property type="project" value="UniProtKB-KW"/>
</dbReference>
<feature type="binding site" evidence="3">
    <location>
        <position position="231"/>
    </location>
    <ligand>
        <name>substrate</name>
    </ligand>
</feature>
<dbReference type="RefSeq" id="WP_133957407.1">
    <property type="nucleotide sequence ID" value="NZ_SORI01000007.1"/>
</dbReference>
<organism evidence="7 8">
    <name type="scientific">Aminivibrio pyruvatiphilus</name>
    <dbReference type="NCBI Taxonomy" id="1005740"/>
    <lineage>
        <taxon>Bacteria</taxon>
        <taxon>Thermotogati</taxon>
        <taxon>Synergistota</taxon>
        <taxon>Synergistia</taxon>
        <taxon>Synergistales</taxon>
        <taxon>Aminobacteriaceae</taxon>
        <taxon>Aminivibrio</taxon>
    </lineage>
</organism>
<keyword evidence="8" id="KW-1185">Reference proteome</keyword>
<dbReference type="SUPFAM" id="SSF51338">
    <property type="entry name" value="Composite domain of metallo-dependent hydrolases"/>
    <property type="match status" value="1"/>
</dbReference>
<dbReference type="InterPro" id="IPR010229">
    <property type="entry name" value="Pept_M38_dipep"/>
</dbReference>
<dbReference type="PANTHER" id="PTHR11647">
    <property type="entry name" value="HYDRANTOINASE/DIHYDROPYRIMIDINASE FAMILY MEMBER"/>
    <property type="match status" value="1"/>
</dbReference>
<evidence type="ECO:0000256" key="3">
    <source>
        <dbReference type="PIRSR" id="PIRSR001238-2"/>
    </source>
</evidence>
<dbReference type="AlphaFoldDB" id="A0A4R8M672"/>
<keyword evidence="1" id="KW-0645">Protease</keyword>
<feature type="binding site" evidence="3">
    <location>
        <position position="167"/>
    </location>
    <ligand>
        <name>substrate</name>
    </ligand>
</feature>
<comment type="caution">
    <text evidence="7">The sequence shown here is derived from an EMBL/GenBank/DDBJ whole genome shotgun (WGS) entry which is preliminary data.</text>
</comment>
<dbReference type="GO" id="GO:0046872">
    <property type="term" value="F:metal ion binding"/>
    <property type="evidence" value="ECO:0007669"/>
    <property type="project" value="UniProtKB-KW"/>
</dbReference>
<feature type="binding site" evidence="3">
    <location>
        <position position="135"/>
    </location>
    <ligand>
        <name>substrate</name>
    </ligand>
</feature>
<accession>A0A4R8M672</accession>
<feature type="binding site" evidence="3">
    <location>
        <position position="291"/>
    </location>
    <ligand>
        <name>substrate</name>
    </ligand>
</feature>
<dbReference type="Pfam" id="PF01979">
    <property type="entry name" value="Amidohydro_1"/>
    <property type="match status" value="1"/>
</dbReference>
<dbReference type="InterPro" id="IPR011059">
    <property type="entry name" value="Metal-dep_hydrolase_composite"/>
</dbReference>
<dbReference type="Gene3D" id="2.30.40.10">
    <property type="entry name" value="Urease, subunit C, domain 1"/>
    <property type="match status" value="1"/>
</dbReference>
<sequence>MLLIRNADLYDPEHKGLCDILMAAGRILSVYPAGTADPAALSGLSADFRTVDAGGNLTMPGILDRHVHFNGAGGEGGPANRTPPLQLSSFVRAGVTSAVGMLGTDGTCRALEELLMKARGLEEEGISTWILTGSYGLPSPTLTGSVARDLCLIDKVIGLKLAVSDHRSSHPSVEEIRRAASNVRVGGILSGKAGCLCVHMGSEASGLTPLLDAMEGTDIPITQFAPTHISRCEALVEQSAAFGLRGGYLDITAAPGKNPLFGLATAAVVATLLERGVPAGNITLSSDGNGSMPSFNEKGEMTGLKVGPLESVLESVAEMLREGEISRETVISLVTSNPADHLKLARKGRVRPGCDGDVLVLDGNFRPLFLAAKGRLLMEEGEVTVRGTFE</sequence>